<feature type="domain" description="Heterokaryon incompatibility" evidence="1">
    <location>
        <begin position="15"/>
        <end position="137"/>
    </location>
</feature>
<protein>
    <recommendedName>
        <fullName evidence="1">Heterokaryon incompatibility domain-containing protein</fullName>
    </recommendedName>
</protein>
<reference evidence="3" key="1">
    <citation type="journal article" date="2016" name="Genome Biol. Evol.">
        <title>Comparative 'omics' of the Fusarium fujikuroi species complex highlights differences in genetic potential and metabolite synthesis.</title>
        <authorList>
            <person name="Niehaus E.-M."/>
            <person name="Muensterkoetter M."/>
            <person name="Proctor R.H."/>
            <person name="Brown D.W."/>
            <person name="Sharon A."/>
            <person name="Idan Y."/>
            <person name="Oren-Young L."/>
            <person name="Sieber C.M."/>
            <person name="Novak O."/>
            <person name="Pencik A."/>
            <person name="Tarkowska D."/>
            <person name="Hromadova K."/>
            <person name="Freeman S."/>
            <person name="Maymon M."/>
            <person name="Elazar M."/>
            <person name="Youssef S.A."/>
            <person name="El-Shabrawy E.S.M."/>
            <person name="Shalaby A.B.A."/>
            <person name="Houterman P."/>
            <person name="Brock N.L."/>
            <person name="Burkhardt I."/>
            <person name="Tsavkelova E.A."/>
            <person name="Dickschat J.S."/>
            <person name="Galuszka P."/>
            <person name="Gueldener U."/>
            <person name="Tudzynski B."/>
        </authorList>
    </citation>
    <scope>NUCLEOTIDE SEQUENCE [LARGE SCALE GENOMIC DNA]</scope>
    <source>
        <strain evidence="3">MRC7560</strain>
    </source>
</reference>
<dbReference type="VEuPathDB" id="FungiDB:FMAN_00066"/>
<comment type="caution">
    <text evidence="2">The sequence shown here is derived from an EMBL/GenBank/DDBJ whole genome shotgun (WGS) entry which is preliminary data.</text>
</comment>
<sequence length="455" mass="50780">MLKTTRTSLHAHMSGILVADLPKTFRDAVAVSRYLDIPYLWIDSLCIIQGDTEDWVRESSRMTNVYSNAYLVIAANQASDSAGGCFHIRPSRVSANLALPGTGLVHAQLGVNSDELLFLSAKFSDEPLTKRAWALQERLLAARTIHYNTGQMYFECRDGIVGEDGCKSDTPYCDLSPIMNHTCSTREALQTWSSILWTYGDRNLTEPTDKFPAISGMANLLGAMLKDEYVAGLWSSKMVQGLAWQGLGRQLQPINQYIGPSWSWASLQGIAALNTEPNWRSIAIVEDWRVELKNPDNRYGQVNSASMRVRGPIIQLMESTIPGGDYDNSLKRAGLRPKPRFRTKYSGEGGEMTLYLDNEGQNASVQWEEMDMKVLLLGGYEATPPASECEAEEEALKKDKGNWDFEIGEGFGLVLTSKNENGAIYMTRVGWMALVCSEVKRLRESKEDWDTVTII</sequence>
<dbReference type="InterPro" id="IPR010730">
    <property type="entry name" value="HET"/>
</dbReference>
<evidence type="ECO:0000313" key="3">
    <source>
        <dbReference type="Proteomes" id="UP000184255"/>
    </source>
</evidence>
<dbReference type="Pfam" id="PF06985">
    <property type="entry name" value="HET"/>
    <property type="match status" value="1"/>
</dbReference>
<dbReference type="PANTHER" id="PTHR33112">
    <property type="entry name" value="DOMAIN PROTEIN, PUTATIVE-RELATED"/>
    <property type="match status" value="1"/>
</dbReference>
<keyword evidence="3" id="KW-1185">Reference proteome</keyword>
<accession>A0A1L7U077</accession>
<name>A0A1L7U077_FUSMA</name>
<evidence type="ECO:0000313" key="2">
    <source>
        <dbReference type="EMBL" id="CVL02562.1"/>
    </source>
</evidence>
<dbReference type="AlphaFoldDB" id="A0A1L7U077"/>
<dbReference type="RefSeq" id="XP_041687608.1">
    <property type="nucleotide sequence ID" value="XM_041821871.1"/>
</dbReference>
<proteinExistence type="predicted"/>
<dbReference type="PANTHER" id="PTHR33112:SF10">
    <property type="entry name" value="TOL"/>
    <property type="match status" value="1"/>
</dbReference>
<dbReference type="EMBL" id="FCQH01000013">
    <property type="protein sequence ID" value="CVL02562.1"/>
    <property type="molecule type" value="Genomic_DNA"/>
</dbReference>
<organism evidence="2 3">
    <name type="scientific">Fusarium mangiferae</name>
    <name type="common">Mango malformation disease fungus</name>
    <dbReference type="NCBI Taxonomy" id="192010"/>
    <lineage>
        <taxon>Eukaryota</taxon>
        <taxon>Fungi</taxon>
        <taxon>Dikarya</taxon>
        <taxon>Ascomycota</taxon>
        <taxon>Pezizomycotina</taxon>
        <taxon>Sordariomycetes</taxon>
        <taxon>Hypocreomycetidae</taxon>
        <taxon>Hypocreales</taxon>
        <taxon>Nectriaceae</taxon>
        <taxon>Fusarium</taxon>
        <taxon>Fusarium fujikuroi species complex</taxon>
    </lineage>
</organism>
<dbReference type="Proteomes" id="UP000184255">
    <property type="component" value="Unassembled WGS sequence"/>
</dbReference>
<dbReference type="GeneID" id="65079339"/>
<evidence type="ECO:0000259" key="1">
    <source>
        <dbReference type="Pfam" id="PF06985"/>
    </source>
</evidence>
<gene>
    <name evidence="2" type="ORF">FMAN_00066</name>
</gene>